<dbReference type="CDD" id="cd08646">
    <property type="entry name" value="FMT_core_Met-tRNA-FMT_N"/>
    <property type="match status" value="1"/>
</dbReference>
<dbReference type="InterPro" id="IPR005794">
    <property type="entry name" value="Fmt"/>
</dbReference>
<organism evidence="11 12">
    <name type="scientific">Bifidobacterium tsurumiense</name>
    <dbReference type="NCBI Taxonomy" id="356829"/>
    <lineage>
        <taxon>Bacteria</taxon>
        <taxon>Bacillati</taxon>
        <taxon>Actinomycetota</taxon>
        <taxon>Actinomycetes</taxon>
        <taxon>Bifidobacteriales</taxon>
        <taxon>Bifidobacteriaceae</taxon>
        <taxon>Bifidobacterium</taxon>
    </lineage>
</organism>
<evidence type="ECO:0000256" key="1">
    <source>
        <dbReference type="ARBA" id="ARBA00002606"/>
    </source>
</evidence>
<dbReference type="Pfam" id="PF00551">
    <property type="entry name" value="Formyl_trans_N"/>
    <property type="match status" value="1"/>
</dbReference>
<dbReference type="EC" id="2.1.2.9" evidence="3 8"/>
<feature type="domain" description="Formyl transferase N-terminal" evidence="9">
    <location>
        <begin position="5"/>
        <end position="179"/>
    </location>
</feature>
<dbReference type="Gene3D" id="3.10.25.10">
    <property type="entry name" value="Formyl transferase, C-terminal domain"/>
    <property type="match status" value="1"/>
</dbReference>
<dbReference type="STRING" id="356829.BITS_1253"/>
<evidence type="ECO:0000259" key="9">
    <source>
        <dbReference type="Pfam" id="PF00551"/>
    </source>
</evidence>
<dbReference type="SUPFAM" id="SSF50486">
    <property type="entry name" value="FMT C-terminal domain-like"/>
    <property type="match status" value="1"/>
</dbReference>
<dbReference type="eggNOG" id="COG0223">
    <property type="taxonomic scope" value="Bacteria"/>
</dbReference>
<dbReference type="Gene3D" id="3.40.50.170">
    <property type="entry name" value="Formyl transferase, N-terminal domain"/>
    <property type="match status" value="1"/>
</dbReference>
<evidence type="ECO:0000256" key="8">
    <source>
        <dbReference type="HAMAP-Rule" id="MF_00182"/>
    </source>
</evidence>
<protein>
    <recommendedName>
        <fullName evidence="4 8">Methionyl-tRNA formyltransferase</fullName>
        <ecNumber evidence="3 8">2.1.2.9</ecNumber>
    </recommendedName>
</protein>
<sequence length="324" mass="34927">MVKLLFAGTPDVAVPSLRELAADSEHFEMVAVLTRPDAPQGRGRKLMPSPVKQAAIDLGIPVIESDPSEPTFLDELAVTGAEAAAVVAYGRILKPRVLEALPLGWYNLHFSLLPQWRGAAPVQRSIWSGDSITGATVFQITEGMDEGPILAQSTVTIGSHETAGELLNRLAQDGSKLLAASLQALEEGRIDKVEQPRGAFEVAEKIRVEDAHIRFDVPVFAADRQIRACTPNPGAWCHLALSRRLGEDDQLLLHILKAAPADIEDSRTPQALSAGELKIGKNNVWVGTATEALELLEVKAQGKKAMRAADWARGARLPESAVLR</sequence>
<name>A0A087EFL3_9BIFI</name>
<dbReference type="EMBL" id="JGZU01000007">
    <property type="protein sequence ID" value="KFJ06564.1"/>
    <property type="molecule type" value="Genomic_DNA"/>
</dbReference>
<gene>
    <name evidence="8" type="primary">fmt</name>
    <name evidence="11" type="ORF">BITS_1253</name>
</gene>
<dbReference type="InterPro" id="IPR044135">
    <property type="entry name" value="Met-tRNA-FMT_C"/>
</dbReference>
<dbReference type="InterPro" id="IPR037022">
    <property type="entry name" value="Formyl_trans_C_sf"/>
</dbReference>
<dbReference type="CDD" id="cd08704">
    <property type="entry name" value="Met_tRNA_FMT_C"/>
    <property type="match status" value="1"/>
</dbReference>
<dbReference type="RefSeq" id="WP_044259428.1">
    <property type="nucleotide sequence ID" value="NZ_JGZU01000007.1"/>
</dbReference>
<comment type="caution">
    <text evidence="11">The sequence shown here is derived from an EMBL/GenBank/DDBJ whole genome shotgun (WGS) entry which is preliminary data.</text>
</comment>
<dbReference type="InterPro" id="IPR036477">
    <property type="entry name" value="Formyl_transf_N_sf"/>
</dbReference>
<keyword evidence="12" id="KW-1185">Reference proteome</keyword>
<evidence type="ECO:0000256" key="6">
    <source>
        <dbReference type="ARBA" id="ARBA00022917"/>
    </source>
</evidence>
<dbReference type="Pfam" id="PF02911">
    <property type="entry name" value="Formyl_trans_C"/>
    <property type="match status" value="1"/>
</dbReference>
<evidence type="ECO:0000256" key="3">
    <source>
        <dbReference type="ARBA" id="ARBA00012261"/>
    </source>
</evidence>
<evidence type="ECO:0000256" key="2">
    <source>
        <dbReference type="ARBA" id="ARBA00010699"/>
    </source>
</evidence>
<dbReference type="PANTHER" id="PTHR11138:SF5">
    <property type="entry name" value="METHIONYL-TRNA FORMYLTRANSFERASE, MITOCHONDRIAL"/>
    <property type="match status" value="1"/>
</dbReference>
<evidence type="ECO:0000259" key="10">
    <source>
        <dbReference type="Pfam" id="PF02911"/>
    </source>
</evidence>
<dbReference type="GO" id="GO:0004479">
    <property type="term" value="F:methionyl-tRNA formyltransferase activity"/>
    <property type="evidence" value="ECO:0007669"/>
    <property type="project" value="UniProtKB-UniRule"/>
</dbReference>
<proteinExistence type="inferred from homology"/>
<dbReference type="Proteomes" id="UP000029080">
    <property type="component" value="Unassembled WGS sequence"/>
</dbReference>
<dbReference type="InterPro" id="IPR041711">
    <property type="entry name" value="Met-tRNA-FMT_N"/>
</dbReference>
<comment type="catalytic activity">
    <reaction evidence="7 8">
        <text>L-methionyl-tRNA(fMet) + (6R)-10-formyltetrahydrofolate = N-formyl-L-methionyl-tRNA(fMet) + (6S)-5,6,7,8-tetrahydrofolate + H(+)</text>
        <dbReference type="Rhea" id="RHEA:24380"/>
        <dbReference type="Rhea" id="RHEA-COMP:9952"/>
        <dbReference type="Rhea" id="RHEA-COMP:9953"/>
        <dbReference type="ChEBI" id="CHEBI:15378"/>
        <dbReference type="ChEBI" id="CHEBI:57453"/>
        <dbReference type="ChEBI" id="CHEBI:78530"/>
        <dbReference type="ChEBI" id="CHEBI:78844"/>
        <dbReference type="ChEBI" id="CHEBI:195366"/>
        <dbReference type="EC" id="2.1.2.9"/>
    </reaction>
</comment>
<accession>A0A087EFL3</accession>
<dbReference type="SUPFAM" id="SSF53328">
    <property type="entry name" value="Formyltransferase"/>
    <property type="match status" value="1"/>
</dbReference>
<dbReference type="AlphaFoldDB" id="A0A087EFL3"/>
<dbReference type="OrthoDB" id="9802815at2"/>
<feature type="binding site" evidence="8">
    <location>
        <begin position="111"/>
        <end position="114"/>
    </location>
    <ligand>
        <name>(6S)-5,6,7,8-tetrahydrofolate</name>
        <dbReference type="ChEBI" id="CHEBI:57453"/>
    </ligand>
</feature>
<evidence type="ECO:0000313" key="11">
    <source>
        <dbReference type="EMBL" id="KFJ06564.1"/>
    </source>
</evidence>
<keyword evidence="5 8" id="KW-0808">Transferase</keyword>
<dbReference type="InterPro" id="IPR011034">
    <property type="entry name" value="Formyl_transferase-like_C_sf"/>
</dbReference>
<dbReference type="GO" id="GO:0005829">
    <property type="term" value="C:cytosol"/>
    <property type="evidence" value="ECO:0007669"/>
    <property type="project" value="TreeGrafter"/>
</dbReference>
<reference evidence="11 12" key="1">
    <citation type="submission" date="2014-03" db="EMBL/GenBank/DDBJ databases">
        <title>Genomics of Bifidobacteria.</title>
        <authorList>
            <person name="Ventura M."/>
            <person name="Milani C."/>
            <person name="Lugli G.A."/>
        </authorList>
    </citation>
    <scope>NUCLEOTIDE SEQUENCE [LARGE SCALE GENOMIC DNA]</scope>
    <source>
        <strain evidence="11 12">JCM 13495</strain>
    </source>
</reference>
<dbReference type="HAMAP" id="MF_00182">
    <property type="entry name" value="Formyl_trans"/>
    <property type="match status" value="1"/>
</dbReference>
<comment type="similarity">
    <text evidence="2 8">Belongs to the Fmt family.</text>
</comment>
<feature type="domain" description="Formyl transferase C-terminal" evidence="10">
    <location>
        <begin position="205"/>
        <end position="315"/>
    </location>
</feature>
<keyword evidence="6 8" id="KW-0648">Protein biosynthesis</keyword>
<dbReference type="InterPro" id="IPR005793">
    <property type="entry name" value="Formyl_trans_C"/>
</dbReference>
<dbReference type="PANTHER" id="PTHR11138">
    <property type="entry name" value="METHIONYL-TRNA FORMYLTRANSFERASE"/>
    <property type="match status" value="1"/>
</dbReference>
<evidence type="ECO:0000256" key="5">
    <source>
        <dbReference type="ARBA" id="ARBA00022679"/>
    </source>
</evidence>
<dbReference type="InterPro" id="IPR002376">
    <property type="entry name" value="Formyl_transf_N"/>
</dbReference>
<dbReference type="NCBIfam" id="TIGR00460">
    <property type="entry name" value="fmt"/>
    <property type="match status" value="1"/>
</dbReference>
<evidence type="ECO:0000313" key="12">
    <source>
        <dbReference type="Proteomes" id="UP000029080"/>
    </source>
</evidence>
<evidence type="ECO:0000256" key="7">
    <source>
        <dbReference type="ARBA" id="ARBA00048558"/>
    </source>
</evidence>
<comment type="function">
    <text evidence="1 8">Attaches a formyl group to the free amino group of methionyl-tRNA(fMet). The formyl group appears to play a dual role in the initiator identity of N-formylmethionyl-tRNA by promoting its recognition by IF2 and preventing the misappropriation of this tRNA by the elongation apparatus.</text>
</comment>
<evidence type="ECO:0000256" key="4">
    <source>
        <dbReference type="ARBA" id="ARBA00016014"/>
    </source>
</evidence>